<comment type="caution">
    <text evidence="14">The sequence shown here is derived from an EMBL/GenBank/DDBJ whole genome shotgun (WGS) entry which is preliminary data.</text>
</comment>
<dbReference type="InterPro" id="IPR001667">
    <property type="entry name" value="DDH_dom"/>
</dbReference>
<keyword evidence="3" id="KW-0820">tRNA-binding</keyword>
<accession>A0A6B1D193</accession>
<evidence type="ECO:0000313" key="14">
    <source>
        <dbReference type="EMBL" id="MYC93339.1"/>
    </source>
</evidence>
<gene>
    <name evidence="14" type="ORF">F4X14_00065</name>
</gene>
<keyword evidence="8" id="KW-0547">Nucleotide-binding</keyword>
<dbReference type="Pfam" id="PF12627">
    <property type="entry name" value="PolyA_pol_RNAbd"/>
    <property type="match status" value="1"/>
</dbReference>
<dbReference type="EMBL" id="VXMH01000001">
    <property type="protein sequence ID" value="MYC93339.1"/>
    <property type="molecule type" value="Genomic_DNA"/>
</dbReference>
<dbReference type="Pfam" id="PF01743">
    <property type="entry name" value="PolyA_pol"/>
    <property type="match status" value="1"/>
</dbReference>
<dbReference type="GO" id="GO:0016779">
    <property type="term" value="F:nucleotidyltransferase activity"/>
    <property type="evidence" value="ECO:0007669"/>
    <property type="project" value="UniProtKB-KW"/>
</dbReference>
<evidence type="ECO:0000256" key="4">
    <source>
        <dbReference type="ARBA" id="ARBA00022679"/>
    </source>
</evidence>
<dbReference type="Pfam" id="PF00571">
    <property type="entry name" value="CBS"/>
    <property type="match status" value="2"/>
</dbReference>
<dbReference type="GO" id="GO:0000166">
    <property type="term" value="F:nucleotide binding"/>
    <property type="evidence" value="ECO:0007669"/>
    <property type="project" value="UniProtKB-KW"/>
</dbReference>
<dbReference type="PANTHER" id="PTHR47788">
    <property type="entry name" value="POLYA POLYMERASE"/>
    <property type="match status" value="1"/>
</dbReference>
<dbReference type="SUPFAM" id="SSF81301">
    <property type="entry name" value="Nucleotidyltransferase"/>
    <property type="match status" value="1"/>
</dbReference>
<dbReference type="GO" id="GO:0046872">
    <property type="term" value="F:metal ion binding"/>
    <property type="evidence" value="ECO:0007669"/>
    <property type="project" value="UniProtKB-KW"/>
</dbReference>
<evidence type="ECO:0000256" key="11">
    <source>
        <dbReference type="PROSITE-ProRule" id="PRU00703"/>
    </source>
</evidence>
<evidence type="ECO:0000256" key="2">
    <source>
        <dbReference type="ARBA" id="ARBA00007265"/>
    </source>
</evidence>
<keyword evidence="4 12" id="KW-0808">Transferase</keyword>
<evidence type="ECO:0000256" key="10">
    <source>
        <dbReference type="ARBA" id="ARBA00022884"/>
    </source>
</evidence>
<dbReference type="PANTHER" id="PTHR47788:SF1">
    <property type="entry name" value="A-ADDING TRNA NUCLEOTIDYLTRANSFERASE"/>
    <property type="match status" value="1"/>
</dbReference>
<dbReference type="InterPro" id="IPR052390">
    <property type="entry name" value="tRNA_nt/polyA_polymerase"/>
</dbReference>
<dbReference type="GO" id="GO:0008033">
    <property type="term" value="P:tRNA processing"/>
    <property type="evidence" value="ECO:0007669"/>
    <property type="project" value="UniProtKB-KW"/>
</dbReference>
<dbReference type="AlphaFoldDB" id="A0A6B1D193"/>
<sequence length="931" mass="103446">MRGQTVILSHELADFDALASLLGGALLFPQALPVLPRKLKRNVQAFLSLYRNQFPFVEPRHLPRGRVDLAIVVDTRSFNAVKGMGEDTRHLVIDHHSAAEPLPSGWKVWRESLGPHTTGANTTLLVERLIQQNRGLSPFQATLLALGIYEDTGSLLYPSTTHRDIRCAAWLVEQGARLEVMRRFMRFPPTPAQKALSRQLTEDAEHLTVAGQNVVLAVADAPEYDDELSGLAHRLNELFNPDALFVVVRLKDHVQVVARSNTDAINVGLIAGFLGGGGHRRAAAALLEGATLADVKERIGCLLQEHARAPAKVAEIMSRGRPHTLDEGMSVAAAMELMQRYGHEGFPVLQRGVDGRDKLVGILTRREADRTITHRLGALPVHKVMRQGNHTVPEDAPVSVLHGLMIESGWGQIPVVDAAGELVGIVTRTDLLKLWGEERESSPRVPDVSRELGQVLPAGQHRLLWLVGETATAMGHAVYVVGGFVRDLLLGRFDSAGGAGSLDMDLVVEGDAIELAERMQARCGGRVVTHARFGTAKWILDEPGYPVTCPDLPANDTAADQGPLPPHFDFVTARTEFYTEPTVLPTVEQGSIRLDLHRRDFTVNTLAVALTPDRWGDLLDFYGGLSDLQTGVVRVLHSLSFVDDPTRILRAVRYEQRFRFQIEARTQEHLLDAAPLLRRVTSARIRQELDRIFQEETPEDAVFRLDELGILRRIHPALRAGPSFAKRCASLRELMETGRPGEAREGDNGLDQAPVKIRTGQFQLEDTPIERLYWGLLIYDLLPVDNGNGDKTSSLEKELSERLRLRGRTQRLMRELRMVKTRRPQLSDPQQRPSEVVAVLDRAQPAVLLLLSLVEEDALLRRRLNCYEQTWRHVHPALDGRDLMRLGLQPGPEYGQIMRGLRTALLDGEIEAGAPEQRLAESMVRDILEAA</sequence>
<dbReference type="PROSITE" id="PS51371">
    <property type="entry name" value="CBS"/>
    <property type="match status" value="2"/>
</dbReference>
<evidence type="ECO:0000259" key="13">
    <source>
        <dbReference type="PROSITE" id="PS51371"/>
    </source>
</evidence>
<proteinExistence type="inferred from homology"/>
<dbReference type="SUPFAM" id="SSF54631">
    <property type="entry name" value="CBS-domain pair"/>
    <property type="match status" value="1"/>
</dbReference>
<dbReference type="InterPro" id="IPR043519">
    <property type="entry name" value="NT_sf"/>
</dbReference>
<dbReference type="InterPro" id="IPR038763">
    <property type="entry name" value="DHH_sf"/>
</dbReference>
<dbReference type="Gene3D" id="1.10.3090.10">
    <property type="entry name" value="cca-adding enzyme, domain 2"/>
    <property type="match status" value="1"/>
</dbReference>
<evidence type="ECO:0000256" key="3">
    <source>
        <dbReference type="ARBA" id="ARBA00022555"/>
    </source>
</evidence>
<keyword evidence="9" id="KW-0460">Magnesium</keyword>
<keyword evidence="11" id="KW-0129">CBS domain</keyword>
<dbReference type="SUPFAM" id="SSF81891">
    <property type="entry name" value="Poly A polymerase C-terminal region-like"/>
    <property type="match status" value="1"/>
</dbReference>
<evidence type="ECO:0000256" key="12">
    <source>
        <dbReference type="RuleBase" id="RU003953"/>
    </source>
</evidence>
<comment type="similarity">
    <text evidence="2 12">Belongs to the tRNA nucleotidyltransferase/poly(A) polymerase family.</text>
</comment>
<comment type="cofactor">
    <cofactor evidence="1">
        <name>Mg(2+)</name>
        <dbReference type="ChEBI" id="CHEBI:18420"/>
    </cofactor>
</comment>
<dbReference type="Gene3D" id="3.10.580.10">
    <property type="entry name" value="CBS-domain"/>
    <property type="match status" value="1"/>
</dbReference>
<dbReference type="Gene3D" id="3.30.460.10">
    <property type="entry name" value="Beta Polymerase, domain 2"/>
    <property type="match status" value="1"/>
</dbReference>
<dbReference type="InterPro" id="IPR000644">
    <property type="entry name" value="CBS_dom"/>
</dbReference>
<dbReference type="InterPro" id="IPR046342">
    <property type="entry name" value="CBS_dom_sf"/>
</dbReference>
<dbReference type="Gene3D" id="3.10.310.30">
    <property type="match status" value="1"/>
</dbReference>
<evidence type="ECO:0000256" key="1">
    <source>
        <dbReference type="ARBA" id="ARBA00001946"/>
    </source>
</evidence>
<keyword evidence="5" id="KW-0819">tRNA processing</keyword>
<evidence type="ECO:0000256" key="8">
    <source>
        <dbReference type="ARBA" id="ARBA00022741"/>
    </source>
</evidence>
<dbReference type="GO" id="GO:0000049">
    <property type="term" value="F:tRNA binding"/>
    <property type="evidence" value="ECO:0007669"/>
    <property type="project" value="UniProtKB-KW"/>
</dbReference>
<keyword evidence="10 12" id="KW-0694">RNA-binding</keyword>
<organism evidence="14">
    <name type="scientific">Caldilineaceae bacterium SB0661_bin_32</name>
    <dbReference type="NCBI Taxonomy" id="2605255"/>
    <lineage>
        <taxon>Bacteria</taxon>
        <taxon>Bacillati</taxon>
        <taxon>Chloroflexota</taxon>
        <taxon>Caldilineae</taxon>
        <taxon>Caldilineales</taxon>
        <taxon>Caldilineaceae</taxon>
    </lineage>
</organism>
<dbReference type="InterPro" id="IPR032828">
    <property type="entry name" value="PolyA_RNA-bd"/>
</dbReference>
<dbReference type="CDD" id="cd05398">
    <property type="entry name" value="NT_ClassII-CCAase"/>
    <property type="match status" value="1"/>
</dbReference>
<dbReference type="SMART" id="SM00116">
    <property type="entry name" value="CBS"/>
    <property type="match status" value="2"/>
</dbReference>
<evidence type="ECO:0000256" key="6">
    <source>
        <dbReference type="ARBA" id="ARBA00022695"/>
    </source>
</evidence>
<name>A0A6B1D193_9CHLR</name>
<evidence type="ECO:0000256" key="7">
    <source>
        <dbReference type="ARBA" id="ARBA00022723"/>
    </source>
</evidence>
<evidence type="ECO:0000256" key="5">
    <source>
        <dbReference type="ARBA" id="ARBA00022694"/>
    </source>
</evidence>
<dbReference type="InterPro" id="IPR002646">
    <property type="entry name" value="PolA_pol_head_dom"/>
</dbReference>
<evidence type="ECO:0000256" key="9">
    <source>
        <dbReference type="ARBA" id="ARBA00022842"/>
    </source>
</evidence>
<feature type="domain" description="CBS" evidence="13">
    <location>
        <begin position="385"/>
        <end position="441"/>
    </location>
</feature>
<feature type="domain" description="CBS" evidence="13">
    <location>
        <begin position="317"/>
        <end position="379"/>
    </location>
</feature>
<dbReference type="Pfam" id="PF01368">
    <property type="entry name" value="DHH"/>
    <property type="match status" value="1"/>
</dbReference>
<keyword evidence="7" id="KW-0479">Metal-binding</keyword>
<keyword evidence="6" id="KW-0548">Nucleotidyltransferase</keyword>
<dbReference type="Gene3D" id="3.90.1640.10">
    <property type="entry name" value="inorganic pyrophosphatase (n-terminal core)"/>
    <property type="match status" value="1"/>
</dbReference>
<dbReference type="SUPFAM" id="SSF64182">
    <property type="entry name" value="DHH phosphoesterases"/>
    <property type="match status" value="1"/>
</dbReference>
<reference evidence="14" key="1">
    <citation type="submission" date="2019-09" db="EMBL/GenBank/DDBJ databases">
        <title>Characterisation of the sponge microbiome using genome-centric metagenomics.</title>
        <authorList>
            <person name="Engelberts J.P."/>
            <person name="Robbins S.J."/>
            <person name="De Goeij J.M."/>
            <person name="Aranda M."/>
            <person name="Bell S.C."/>
            <person name="Webster N.S."/>
        </authorList>
    </citation>
    <scope>NUCLEOTIDE SEQUENCE</scope>
    <source>
        <strain evidence="14">SB0661_bin_32</strain>
    </source>
</reference>
<protein>
    <submittedName>
        <fullName evidence="14">CBS domain-containing protein</fullName>
    </submittedName>
</protein>